<evidence type="ECO:0000256" key="3">
    <source>
        <dbReference type="ARBA" id="ARBA00023163"/>
    </source>
</evidence>
<dbReference type="GO" id="GO:0000976">
    <property type="term" value="F:transcription cis-regulatory region binding"/>
    <property type="evidence" value="ECO:0007669"/>
    <property type="project" value="TreeGrafter"/>
</dbReference>
<dbReference type="InterPro" id="IPR028082">
    <property type="entry name" value="Peripla_BP_I"/>
</dbReference>
<evidence type="ECO:0000256" key="4">
    <source>
        <dbReference type="SAM" id="MobiDB-lite"/>
    </source>
</evidence>
<evidence type="ECO:0000256" key="1">
    <source>
        <dbReference type="ARBA" id="ARBA00023015"/>
    </source>
</evidence>
<evidence type="ECO:0000256" key="2">
    <source>
        <dbReference type="ARBA" id="ARBA00023125"/>
    </source>
</evidence>
<dbReference type="Pfam" id="PF00356">
    <property type="entry name" value="LacI"/>
    <property type="match status" value="1"/>
</dbReference>
<keyword evidence="3" id="KW-0804">Transcription</keyword>
<evidence type="ECO:0000259" key="5">
    <source>
        <dbReference type="PROSITE" id="PS50932"/>
    </source>
</evidence>
<dbReference type="PANTHER" id="PTHR30146:SF109">
    <property type="entry name" value="HTH-TYPE TRANSCRIPTIONAL REGULATOR GALS"/>
    <property type="match status" value="1"/>
</dbReference>
<reference evidence="7" key="1">
    <citation type="submission" date="2017-02" db="EMBL/GenBank/DDBJ databases">
        <authorList>
            <person name="Dridi B."/>
        </authorList>
    </citation>
    <scope>NUCLEOTIDE SEQUENCE [LARGE SCALE GENOMIC DNA]</scope>
    <source>
        <strain evidence="7">B Co 03.10</strain>
    </source>
</reference>
<sequence>MTRTPEGGRPRPTIKDIARETGVSKSLVSLALAGRSGVSEASRDRILATARDLGYSSNTWARSLVRGKTQLIGVVTTDLANSYHTEIVTAVEDEAERDGYGVLLAHGRRSPETLADKVDEMLRLGVDGLVVVSSRVPAERLAEAAARRPLVVVGRPAAVPEAADSIHNDDEAGARLAVRHLIDLGHERIVFVATSQREAMQARQRAYRRTLEEAGLGIGWVIHWGQEGVSAESARAVLAEAGLADAGLTAAGVTEAGYAGTGFTGAGFADAGLTEAGAPTAVFVSNDRAAVALMGAALDAGISVPQQLSMIGYDNTALAAAIRPALTSIDQPRTMMGGRAVQLLLERIEGRVEPLREVVAPSLAQRASTSAPGVRSAARGRTP</sequence>
<dbReference type="SMART" id="SM00354">
    <property type="entry name" value="HTH_LACI"/>
    <property type="match status" value="1"/>
</dbReference>
<keyword evidence="1" id="KW-0805">Transcription regulation</keyword>
<dbReference type="Gene3D" id="3.40.50.2300">
    <property type="match status" value="3"/>
</dbReference>
<dbReference type="SUPFAM" id="SSF53822">
    <property type="entry name" value="Periplasmic binding protein-like I"/>
    <property type="match status" value="1"/>
</dbReference>
<name>A0A1X6XLE4_9MICO</name>
<dbReference type="PROSITE" id="PS50932">
    <property type="entry name" value="HTH_LACI_2"/>
    <property type="match status" value="1"/>
</dbReference>
<dbReference type="Proteomes" id="UP000196581">
    <property type="component" value="Unassembled WGS sequence"/>
</dbReference>
<organism evidence="6 7">
    <name type="scientific">Brevibacterium yomogidense</name>
    <dbReference type="NCBI Taxonomy" id="946573"/>
    <lineage>
        <taxon>Bacteria</taxon>
        <taxon>Bacillati</taxon>
        <taxon>Actinomycetota</taxon>
        <taxon>Actinomycetes</taxon>
        <taxon>Micrococcales</taxon>
        <taxon>Brevibacteriaceae</taxon>
        <taxon>Brevibacterium</taxon>
    </lineage>
</organism>
<dbReference type="CDD" id="cd06267">
    <property type="entry name" value="PBP1_LacI_sugar_binding-like"/>
    <property type="match status" value="1"/>
</dbReference>
<dbReference type="Pfam" id="PF13377">
    <property type="entry name" value="Peripla_BP_3"/>
    <property type="match status" value="1"/>
</dbReference>
<keyword evidence="7" id="KW-1185">Reference proteome</keyword>
<keyword evidence="2" id="KW-0238">DNA-binding</keyword>
<evidence type="ECO:0000313" key="7">
    <source>
        <dbReference type="Proteomes" id="UP000196581"/>
    </source>
</evidence>
<proteinExistence type="predicted"/>
<feature type="region of interest" description="Disordered" evidence="4">
    <location>
        <begin position="362"/>
        <end position="383"/>
    </location>
</feature>
<dbReference type="InterPro" id="IPR046335">
    <property type="entry name" value="LacI/GalR-like_sensor"/>
</dbReference>
<dbReference type="CDD" id="cd01392">
    <property type="entry name" value="HTH_LacI"/>
    <property type="match status" value="1"/>
</dbReference>
<dbReference type="SUPFAM" id="SSF47413">
    <property type="entry name" value="lambda repressor-like DNA-binding domains"/>
    <property type="match status" value="1"/>
</dbReference>
<dbReference type="InterPro" id="IPR000843">
    <property type="entry name" value="HTH_LacI"/>
</dbReference>
<feature type="domain" description="HTH lacI-type" evidence="5">
    <location>
        <begin position="12"/>
        <end position="66"/>
    </location>
</feature>
<dbReference type="AlphaFoldDB" id="A0A1X6XLE4"/>
<evidence type="ECO:0000313" key="6">
    <source>
        <dbReference type="EMBL" id="SLM99953.1"/>
    </source>
</evidence>
<accession>A0A1X6XLE4</accession>
<dbReference type="Gene3D" id="1.10.260.40">
    <property type="entry name" value="lambda repressor-like DNA-binding domains"/>
    <property type="match status" value="1"/>
</dbReference>
<protein>
    <submittedName>
        <fullName evidence="6">Transcriptional regulator, LacI family</fullName>
    </submittedName>
</protein>
<dbReference type="EMBL" id="FWFF01000019">
    <property type="protein sequence ID" value="SLM99953.1"/>
    <property type="molecule type" value="Genomic_DNA"/>
</dbReference>
<dbReference type="PANTHER" id="PTHR30146">
    <property type="entry name" value="LACI-RELATED TRANSCRIPTIONAL REPRESSOR"/>
    <property type="match status" value="1"/>
</dbReference>
<gene>
    <name evidence="6" type="ORF">FM105_11940</name>
</gene>
<dbReference type="GO" id="GO:0003700">
    <property type="term" value="F:DNA-binding transcription factor activity"/>
    <property type="evidence" value="ECO:0007669"/>
    <property type="project" value="TreeGrafter"/>
</dbReference>
<dbReference type="InterPro" id="IPR010982">
    <property type="entry name" value="Lambda_DNA-bd_dom_sf"/>
</dbReference>